<gene>
    <name evidence="2" type="ORF">FHS68_002588</name>
</gene>
<dbReference type="PANTHER" id="PTHR40112:SF1">
    <property type="entry name" value="H2HPP ISOMERASE"/>
    <property type="match status" value="1"/>
</dbReference>
<evidence type="ECO:0000313" key="3">
    <source>
        <dbReference type="Proteomes" id="UP001179181"/>
    </source>
</evidence>
<dbReference type="PANTHER" id="PTHR40112">
    <property type="entry name" value="H2HPP ISOMERASE"/>
    <property type="match status" value="1"/>
</dbReference>
<reference evidence="2 3" key="1">
    <citation type="submission" date="2020-03" db="EMBL/GenBank/DDBJ databases">
        <title>Genomic Encyclopedia of Type Strains, Phase IV (KMG-IV): sequencing the most valuable type-strain genomes for metagenomic binning, comparative biology and taxonomic classification.</title>
        <authorList>
            <person name="Goeker M."/>
        </authorList>
    </citation>
    <scope>NUCLEOTIDE SEQUENCE [LARGE SCALE GENOMIC DNA]</scope>
    <source>
        <strain evidence="2 3">DSM 102865</strain>
    </source>
</reference>
<feature type="domain" description="Cupin type-2" evidence="1">
    <location>
        <begin position="40"/>
        <end position="99"/>
    </location>
</feature>
<dbReference type="InterPro" id="IPR011051">
    <property type="entry name" value="RmlC_Cupin_sf"/>
</dbReference>
<dbReference type="PIRSF" id="PIRSF029883">
    <property type="entry name" value="KdgF"/>
    <property type="match status" value="1"/>
</dbReference>
<dbReference type="InterPro" id="IPR014710">
    <property type="entry name" value="RmlC-like_jellyroll"/>
</dbReference>
<dbReference type="Proteomes" id="UP001179181">
    <property type="component" value="Unassembled WGS sequence"/>
</dbReference>
<dbReference type="InterPro" id="IPR025499">
    <property type="entry name" value="KdgF"/>
</dbReference>
<dbReference type="Pfam" id="PF07883">
    <property type="entry name" value="Cupin_2"/>
    <property type="match status" value="1"/>
</dbReference>
<dbReference type="Gene3D" id="2.60.120.10">
    <property type="entry name" value="Jelly Rolls"/>
    <property type="match status" value="1"/>
</dbReference>
<evidence type="ECO:0000313" key="2">
    <source>
        <dbReference type="EMBL" id="NIJ53418.1"/>
    </source>
</evidence>
<dbReference type="InterPro" id="IPR052535">
    <property type="entry name" value="Bacilysin_H2HPP_isomerase"/>
</dbReference>
<dbReference type="SUPFAM" id="SSF51182">
    <property type="entry name" value="RmlC-like cupins"/>
    <property type="match status" value="1"/>
</dbReference>
<protein>
    <submittedName>
        <fullName evidence="2">Quercetin dioxygenase-like cupin family protein</fullName>
    </submittedName>
</protein>
<dbReference type="EMBL" id="JAASQJ010000002">
    <property type="protein sequence ID" value="NIJ53418.1"/>
    <property type="molecule type" value="Genomic_DNA"/>
</dbReference>
<keyword evidence="3" id="KW-1185">Reference proteome</keyword>
<evidence type="ECO:0000259" key="1">
    <source>
        <dbReference type="Pfam" id="PF07883"/>
    </source>
</evidence>
<dbReference type="CDD" id="cd02238">
    <property type="entry name" value="cupin_KdgF"/>
    <property type="match status" value="1"/>
</dbReference>
<name>A0ABX0UK67_9BACT</name>
<proteinExistence type="predicted"/>
<accession>A0ABX0UK67</accession>
<organism evidence="2 3">
    <name type="scientific">Dyadobacter arcticus</name>
    <dbReference type="NCBI Taxonomy" id="1078754"/>
    <lineage>
        <taxon>Bacteria</taxon>
        <taxon>Pseudomonadati</taxon>
        <taxon>Bacteroidota</taxon>
        <taxon>Cytophagia</taxon>
        <taxon>Cytophagales</taxon>
        <taxon>Spirosomataceae</taxon>
        <taxon>Dyadobacter</taxon>
    </lineage>
</organism>
<comment type="caution">
    <text evidence="2">The sequence shown here is derived from an EMBL/GenBank/DDBJ whole genome shotgun (WGS) entry which is preliminary data.</text>
</comment>
<dbReference type="InterPro" id="IPR013096">
    <property type="entry name" value="Cupin_2"/>
</dbReference>
<dbReference type="RefSeq" id="WP_167270505.1">
    <property type="nucleotide sequence ID" value="NZ_JAASQJ010000002.1"/>
</dbReference>
<sequence length="114" mass="12958">MESEVKKQFISDSDIPWEELGGGLKRKIMAYDENLMMVKVAFEQGGIGALHSHYHTQMSYIESGNFEITIGERKERLTKGDAYHIPPHAIHGALCLEPGILVDIFNPLREDFLR</sequence>